<dbReference type="PROSITE" id="PS00010">
    <property type="entry name" value="ASX_HYDROXYL"/>
    <property type="match status" value="4"/>
</dbReference>
<dbReference type="Proteomes" id="UP000887566">
    <property type="component" value="Unplaced"/>
</dbReference>
<keyword evidence="19 21" id="KW-0407">Ion channel</keyword>
<dbReference type="PANTHER" id="PTHR12916">
    <property type="entry name" value="CYTOCHROME C OXIDASE POLYPEPTIDE VIC-2"/>
    <property type="match status" value="1"/>
</dbReference>
<evidence type="ECO:0000256" key="16">
    <source>
        <dbReference type="ARBA" id="ARBA00023157"/>
    </source>
</evidence>
<evidence type="ECO:0000256" key="14">
    <source>
        <dbReference type="ARBA" id="ARBA00023065"/>
    </source>
</evidence>
<dbReference type="GO" id="GO:0005112">
    <property type="term" value="F:Notch binding"/>
    <property type="evidence" value="ECO:0007669"/>
    <property type="project" value="TreeGrafter"/>
</dbReference>
<dbReference type="PRINTS" id="PR01078">
    <property type="entry name" value="AMINACHANNEL"/>
</dbReference>
<feature type="disulfide bond" evidence="20">
    <location>
        <begin position="148"/>
        <end position="157"/>
    </location>
</feature>
<keyword evidence="14 21" id="KW-0406">Ion transport</keyword>
<evidence type="ECO:0000256" key="9">
    <source>
        <dbReference type="ARBA" id="ARBA00022729"/>
    </source>
</evidence>
<dbReference type="InterPro" id="IPR009030">
    <property type="entry name" value="Growth_fac_rcpt_cys_sf"/>
</dbReference>
<dbReference type="WBParaSite" id="PSAMB.scaffold4105size15671.g23430.t1">
    <property type="protein sequence ID" value="PSAMB.scaffold4105size15671.g23430.t1"/>
    <property type="gene ID" value="PSAMB.scaffold4105size15671.g23430"/>
</dbReference>
<feature type="domain" description="EGF-like" evidence="24">
    <location>
        <begin position="281"/>
        <end position="317"/>
    </location>
</feature>
<feature type="compositionally biased region" description="Low complexity" evidence="22">
    <location>
        <begin position="1"/>
        <end position="35"/>
    </location>
</feature>
<sequence>MTESSTKAVYSTSSTTASSSGFNTTTTTKTKPPSTEAMTTTIYKLKPSCNSNPCRNSGKCRETIEGYACSCDSGRFTGVNCETDIGACYSNPCKVNSTCINYGKDFTCACDTEHTGTLCETTINQCDSNPCQHQSTCKDRYGYYECACPRGYAGTKCESEVNTCLSYPCQNGGTCGHSFDFYSCKCKDKFTGYNCETEITICSSQPCMNGGKCTLSGGNKYTPPTAFKCECAPGYKGILCDQEVSSCDDKPCMNGATCVQQASGLACTCPSGFTGQYCEKNIDDCPSPSPCIYGQCTDLVNSYMCSCTPGYNGTYCEGEINECESSPCNEKDFNATCLDLINQFSCICSPEFTGIICKTAISVTVKAAELVQPGGALANVASAAADNNTLAVTATVTSAVNYITASLSPEQRAKLSWTIDELIQWCTFEERECDMTGHFGALHDPILGNCYTFNFENSTRNFKAIKAGEKGGLSLMLNVDQSEYSSWTEVAGLRVFLHDKQEQIYPDSVGYTVTPGTASSMVISRRETLRLGPPYGECIDDKSKVPSYYYPGLYDQGGCLQSCYQDLVQEACGCMDPYYPFPSNQKACSLDQRNCVSGFAENNSDPSSWNCYCPLSCRRIDYLANVARTNFRNSPTQCSDVKQNLTAMESCAENVIGKKLLLYVYYANIVSWKLQEAELYPFLNLLSDTGGNMGLLFGVSAITFIEFIFTLSMITFYGVTNARF</sequence>
<dbReference type="FunFam" id="2.10.25.10:FF:000146">
    <property type="entry name" value="Putative neurogenic locus notch"/>
    <property type="match status" value="1"/>
</dbReference>
<keyword evidence="5 21" id="KW-0894">Sodium channel</keyword>
<dbReference type="PROSITE" id="PS50026">
    <property type="entry name" value="EGF_3"/>
    <property type="match status" value="8"/>
</dbReference>
<dbReference type="SMART" id="SM00181">
    <property type="entry name" value="EGF"/>
    <property type="match status" value="8"/>
</dbReference>
<comment type="similarity">
    <text evidence="3 21">Belongs to the amiloride-sensitive sodium channel (TC 1.A.6) family.</text>
</comment>
<feature type="domain" description="EGF-like" evidence="24">
    <location>
        <begin position="122"/>
        <end position="158"/>
    </location>
</feature>
<evidence type="ECO:0000256" key="17">
    <source>
        <dbReference type="ARBA" id="ARBA00023180"/>
    </source>
</evidence>
<feature type="domain" description="EGF-like" evidence="24">
    <location>
        <begin position="319"/>
        <end position="358"/>
    </location>
</feature>
<dbReference type="GO" id="GO:0016020">
    <property type="term" value="C:membrane"/>
    <property type="evidence" value="ECO:0007669"/>
    <property type="project" value="UniProtKB-SubCell"/>
</dbReference>
<dbReference type="GO" id="GO:0007219">
    <property type="term" value="P:Notch signaling pathway"/>
    <property type="evidence" value="ECO:0007669"/>
    <property type="project" value="UniProtKB-KW"/>
</dbReference>
<organism evidence="25 26">
    <name type="scientific">Plectus sambesii</name>
    <dbReference type="NCBI Taxonomy" id="2011161"/>
    <lineage>
        <taxon>Eukaryota</taxon>
        <taxon>Metazoa</taxon>
        <taxon>Ecdysozoa</taxon>
        <taxon>Nematoda</taxon>
        <taxon>Chromadorea</taxon>
        <taxon>Plectida</taxon>
        <taxon>Plectina</taxon>
        <taxon>Plectoidea</taxon>
        <taxon>Plectidae</taxon>
        <taxon>Plectus</taxon>
    </lineage>
</organism>
<keyword evidence="10" id="KW-0677">Repeat</keyword>
<feature type="domain" description="EGF-like" evidence="24">
    <location>
        <begin position="84"/>
        <end position="120"/>
    </location>
</feature>
<keyword evidence="25" id="KW-1185">Reference proteome</keyword>
<evidence type="ECO:0000256" key="3">
    <source>
        <dbReference type="ARBA" id="ARBA00007193"/>
    </source>
</evidence>
<feature type="disulfide bond" evidence="20">
    <location>
        <begin position="231"/>
        <end position="240"/>
    </location>
</feature>
<keyword evidence="9" id="KW-0732">Signal</keyword>
<dbReference type="Gene3D" id="1.10.287.770">
    <property type="entry name" value="YojJ-like"/>
    <property type="match status" value="1"/>
</dbReference>
<evidence type="ECO:0000256" key="8">
    <source>
        <dbReference type="ARBA" id="ARBA00022692"/>
    </source>
</evidence>
<dbReference type="InterPro" id="IPR001873">
    <property type="entry name" value="ENaC"/>
</dbReference>
<evidence type="ECO:0000256" key="12">
    <source>
        <dbReference type="ARBA" id="ARBA00022989"/>
    </source>
</evidence>
<keyword evidence="7 20" id="KW-0245">EGF-like domain</keyword>
<feature type="domain" description="EGF-like" evidence="24">
    <location>
        <begin position="243"/>
        <end position="279"/>
    </location>
</feature>
<dbReference type="InterPro" id="IPR000152">
    <property type="entry name" value="EGF-type_Asp/Asn_hydroxyl_site"/>
</dbReference>
<dbReference type="GO" id="GO:0005272">
    <property type="term" value="F:sodium channel activity"/>
    <property type="evidence" value="ECO:0007669"/>
    <property type="project" value="UniProtKB-KW"/>
</dbReference>
<keyword evidence="13" id="KW-0915">Sodium</keyword>
<evidence type="ECO:0000256" key="19">
    <source>
        <dbReference type="ARBA" id="ARBA00023303"/>
    </source>
</evidence>
<dbReference type="Pfam" id="PF00858">
    <property type="entry name" value="ASC"/>
    <property type="match status" value="1"/>
</dbReference>
<feature type="disulfide bond" evidence="20">
    <location>
        <begin position="348"/>
        <end position="357"/>
    </location>
</feature>
<keyword evidence="17" id="KW-0325">Glycoprotein</keyword>
<name>A0A914WGR0_9BILA</name>
<dbReference type="InterPro" id="IPR001881">
    <property type="entry name" value="EGF-like_Ca-bd_dom"/>
</dbReference>
<evidence type="ECO:0000256" key="1">
    <source>
        <dbReference type="ARBA" id="ARBA00004141"/>
    </source>
</evidence>
<evidence type="ECO:0000256" key="10">
    <source>
        <dbReference type="ARBA" id="ARBA00022737"/>
    </source>
</evidence>
<dbReference type="SMART" id="SM00179">
    <property type="entry name" value="EGF_CA"/>
    <property type="match status" value="7"/>
</dbReference>
<comment type="subcellular location">
    <subcellularLocation>
        <location evidence="1">Membrane</location>
        <topology evidence="1">Multi-pass membrane protein</topology>
    </subcellularLocation>
    <subcellularLocation>
        <location evidence="2">Membrane</location>
        <topology evidence="2">Single-pass type I membrane protein</topology>
    </subcellularLocation>
</comment>
<keyword evidence="18 21" id="KW-0739">Sodium transport</keyword>
<evidence type="ECO:0000313" key="26">
    <source>
        <dbReference type="WBParaSite" id="PSAMB.scaffold4105size15671.g23430.t1"/>
    </source>
</evidence>
<dbReference type="Gene3D" id="2.60.470.10">
    <property type="entry name" value="Acid-sensing ion channels like domains"/>
    <property type="match status" value="1"/>
</dbReference>
<evidence type="ECO:0000256" key="4">
    <source>
        <dbReference type="ARBA" id="ARBA00022448"/>
    </source>
</evidence>
<keyword evidence="15 23" id="KW-0472">Membrane</keyword>
<evidence type="ECO:0000313" key="25">
    <source>
        <dbReference type="Proteomes" id="UP000887566"/>
    </source>
</evidence>
<evidence type="ECO:0000256" key="23">
    <source>
        <dbReference type="SAM" id="Phobius"/>
    </source>
</evidence>
<evidence type="ECO:0000256" key="7">
    <source>
        <dbReference type="ARBA" id="ARBA00022536"/>
    </source>
</evidence>
<dbReference type="FunFam" id="2.10.25.10:FF:000472">
    <property type="entry name" value="Uncharacterized protein, isoform A"/>
    <property type="match status" value="2"/>
</dbReference>
<keyword evidence="6" id="KW-0217">Developmental protein</keyword>
<feature type="domain" description="EGF-like" evidence="24">
    <location>
        <begin position="45"/>
        <end position="82"/>
    </location>
</feature>
<feature type="disulfide bond" evidence="20">
    <location>
        <begin position="186"/>
        <end position="195"/>
    </location>
</feature>
<dbReference type="PANTHER" id="PTHR12916:SF4">
    <property type="entry name" value="UNINFLATABLE, ISOFORM C"/>
    <property type="match status" value="1"/>
</dbReference>
<proteinExistence type="inferred from homology"/>
<evidence type="ECO:0000256" key="2">
    <source>
        <dbReference type="ARBA" id="ARBA00004479"/>
    </source>
</evidence>
<accession>A0A914WGR0</accession>
<keyword evidence="11" id="KW-0914">Notch signaling pathway</keyword>
<evidence type="ECO:0000259" key="24">
    <source>
        <dbReference type="PROSITE" id="PS50026"/>
    </source>
</evidence>
<feature type="domain" description="EGF-like" evidence="24">
    <location>
        <begin position="160"/>
        <end position="196"/>
    </location>
</feature>
<evidence type="ECO:0000256" key="13">
    <source>
        <dbReference type="ARBA" id="ARBA00023053"/>
    </source>
</evidence>
<feature type="region of interest" description="Disordered" evidence="22">
    <location>
        <begin position="1"/>
        <end position="36"/>
    </location>
</feature>
<dbReference type="Pfam" id="PF00008">
    <property type="entry name" value="EGF"/>
    <property type="match status" value="4"/>
</dbReference>
<keyword evidence="16 20" id="KW-1015">Disulfide bond</keyword>
<dbReference type="GO" id="GO:0005509">
    <property type="term" value="F:calcium ion binding"/>
    <property type="evidence" value="ECO:0007669"/>
    <property type="project" value="InterPro"/>
</dbReference>
<comment type="caution">
    <text evidence="20">Lacks conserved residue(s) required for the propagation of feature annotation.</text>
</comment>
<dbReference type="InterPro" id="IPR000742">
    <property type="entry name" value="EGF"/>
</dbReference>
<dbReference type="Gene3D" id="2.10.25.10">
    <property type="entry name" value="Laminin"/>
    <property type="match status" value="8"/>
</dbReference>
<evidence type="ECO:0000256" key="15">
    <source>
        <dbReference type="ARBA" id="ARBA00023136"/>
    </source>
</evidence>
<keyword evidence="12 23" id="KW-1133">Transmembrane helix</keyword>
<feature type="disulfide bond" evidence="20">
    <location>
        <begin position="307"/>
        <end position="316"/>
    </location>
</feature>
<dbReference type="CDD" id="cd00054">
    <property type="entry name" value="EGF_CA"/>
    <property type="match status" value="6"/>
</dbReference>
<dbReference type="SUPFAM" id="SSF57196">
    <property type="entry name" value="EGF/Laminin"/>
    <property type="match status" value="4"/>
</dbReference>
<evidence type="ECO:0000256" key="20">
    <source>
        <dbReference type="PROSITE-ProRule" id="PRU00076"/>
    </source>
</evidence>
<dbReference type="SUPFAM" id="SSF57184">
    <property type="entry name" value="Growth factor receptor domain"/>
    <property type="match status" value="1"/>
</dbReference>
<feature type="disulfide bond" evidence="20">
    <location>
        <begin position="269"/>
        <end position="278"/>
    </location>
</feature>
<feature type="domain" description="EGF-like" evidence="24">
    <location>
        <begin position="198"/>
        <end position="241"/>
    </location>
</feature>
<dbReference type="PROSITE" id="PS01186">
    <property type="entry name" value="EGF_2"/>
    <property type="match status" value="4"/>
</dbReference>
<evidence type="ECO:0000256" key="21">
    <source>
        <dbReference type="RuleBase" id="RU000679"/>
    </source>
</evidence>
<reference evidence="26" key="1">
    <citation type="submission" date="2022-11" db="UniProtKB">
        <authorList>
            <consortium name="WormBaseParasite"/>
        </authorList>
    </citation>
    <scope>IDENTIFICATION</scope>
</reference>
<keyword evidence="4 21" id="KW-0813">Transport</keyword>
<evidence type="ECO:0000256" key="5">
    <source>
        <dbReference type="ARBA" id="ARBA00022461"/>
    </source>
</evidence>
<dbReference type="InterPro" id="IPR013032">
    <property type="entry name" value="EGF-like_CS"/>
</dbReference>
<dbReference type="PROSITE" id="PS00022">
    <property type="entry name" value="EGF_1"/>
    <property type="match status" value="7"/>
</dbReference>
<evidence type="ECO:0000256" key="6">
    <source>
        <dbReference type="ARBA" id="ARBA00022473"/>
    </source>
</evidence>
<evidence type="ECO:0000256" key="18">
    <source>
        <dbReference type="ARBA" id="ARBA00023201"/>
    </source>
</evidence>
<evidence type="ECO:0000256" key="22">
    <source>
        <dbReference type="SAM" id="MobiDB-lite"/>
    </source>
</evidence>
<feature type="transmembrane region" description="Helical" evidence="23">
    <location>
        <begin position="695"/>
        <end position="719"/>
    </location>
</feature>
<feature type="disulfide bond" evidence="20">
    <location>
        <begin position="110"/>
        <end position="119"/>
    </location>
</feature>
<keyword evidence="8 21" id="KW-0812">Transmembrane</keyword>
<protein>
    <submittedName>
        <fullName evidence="26">EGF-like domain-containing protein</fullName>
    </submittedName>
</protein>
<dbReference type="AlphaFoldDB" id="A0A914WGR0"/>
<dbReference type="Pfam" id="PF12661">
    <property type="entry name" value="hEGF"/>
    <property type="match status" value="2"/>
</dbReference>
<evidence type="ECO:0000256" key="11">
    <source>
        <dbReference type="ARBA" id="ARBA00022976"/>
    </source>
</evidence>